<evidence type="ECO:0000313" key="2">
    <source>
        <dbReference type="EMBL" id="CUO32784.1"/>
    </source>
</evidence>
<name>A0A174E4X1_9FIRM</name>
<gene>
    <name evidence="2" type="ORF">ERS852491_01890</name>
</gene>
<organism evidence="2 3">
    <name type="scientific">Faecalicatena contorta</name>
    <dbReference type="NCBI Taxonomy" id="39482"/>
    <lineage>
        <taxon>Bacteria</taxon>
        <taxon>Bacillati</taxon>
        <taxon>Bacillota</taxon>
        <taxon>Clostridia</taxon>
        <taxon>Lachnospirales</taxon>
        <taxon>Lachnospiraceae</taxon>
        <taxon>Faecalicatena</taxon>
    </lineage>
</organism>
<evidence type="ECO:0000313" key="3">
    <source>
        <dbReference type="Proteomes" id="UP000095544"/>
    </source>
</evidence>
<keyword evidence="1" id="KW-1133">Transmembrane helix</keyword>
<dbReference type="Proteomes" id="UP000095544">
    <property type="component" value="Unassembled WGS sequence"/>
</dbReference>
<reference evidence="2 3" key="1">
    <citation type="submission" date="2015-09" db="EMBL/GenBank/DDBJ databases">
        <authorList>
            <consortium name="Pathogen Informatics"/>
        </authorList>
    </citation>
    <scope>NUCLEOTIDE SEQUENCE [LARGE SCALE GENOMIC DNA]</scope>
    <source>
        <strain evidence="2 3">2789STDY5834876</strain>
    </source>
</reference>
<dbReference type="AlphaFoldDB" id="A0A174E4X1"/>
<keyword evidence="1" id="KW-0812">Transmembrane</keyword>
<accession>A0A174E4X1</accession>
<keyword evidence="1" id="KW-0472">Membrane</keyword>
<feature type="transmembrane region" description="Helical" evidence="1">
    <location>
        <begin position="21"/>
        <end position="41"/>
    </location>
</feature>
<proteinExistence type="predicted"/>
<sequence length="245" mass="27574">MKKHPVMSAGWGLIKKKGEGMKNAVIGFFMIVILVISLAAIQTAENRTTRKNELDSSLSEAMEQSMKILTVNPVYHIEKESGSDEFTADFIQGFLMKTTSNSEFTVEILNVDVEKGLLDVRAKARFRQIIGYGEVSCRKTVILEELEEEKETPCYISFFAEKPAKEKDTESSYVLKKISVHFGDRLSAAMLPESGLEKKGYIFRGWKMTKPVNGIGILYGNENINTLCVGDDMEFQAVYEQEEVL</sequence>
<dbReference type="EMBL" id="CYZU01000014">
    <property type="protein sequence ID" value="CUO32784.1"/>
    <property type="molecule type" value="Genomic_DNA"/>
</dbReference>
<protein>
    <submittedName>
        <fullName evidence="2">Uncharacterized protein</fullName>
    </submittedName>
</protein>
<dbReference type="STRING" id="39482.ERS852491_01890"/>
<evidence type="ECO:0000256" key="1">
    <source>
        <dbReference type="SAM" id="Phobius"/>
    </source>
</evidence>